<evidence type="ECO:0000256" key="3">
    <source>
        <dbReference type="SAM" id="SignalP"/>
    </source>
</evidence>
<reference evidence="4 5" key="1">
    <citation type="submission" date="2016-09" db="EMBL/GenBank/DDBJ databases">
        <title>Extensive genetic diversity and differential bi-allelic expression allows diatom success in the polar Southern Ocean.</title>
        <authorList>
            <consortium name="DOE Joint Genome Institute"/>
            <person name="Mock T."/>
            <person name="Otillar R.P."/>
            <person name="Strauss J."/>
            <person name="Dupont C."/>
            <person name="Frickenhaus S."/>
            <person name="Maumus F."/>
            <person name="Mcmullan M."/>
            <person name="Sanges R."/>
            <person name="Schmutz J."/>
            <person name="Toseland A."/>
            <person name="Valas R."/>
            <person name="Veluchamy A."/>
            <person name="Ward B.J."/>
            <person name="Allen A."/>
            <person name="Barry K."/>
            <person name="Falciatore A."/>
            <person name="Ferrante M."/>
            <person name="Fortunato A.E."/>
            <person name="Gloeckner G."/>
            <person name="Gruber A."/>
            <person name="Hipkin R."/>
            <person name="Janech M."/>
            <person name="Kroth P."/>
            <person name="Leese F."/>
            <person name="Lindquist E."/>
            <person name="Lyon B.R."/>
            <person name="Martin J."/>
            <person name="Mayer C."/>
            <person name="Parker M."/>
            <person name="Quesneville H."/>
            <person name="Raymond J."/>
            <person name="Uhlig C."/>
            <person name="Valentin K.U."/>
            <person name="Worden A.Z."/>
            <person name="Armbrust E.V."/>
            <person name="Bowler C."/>
            <person name="Green B."/>
            <person name="Moulton V."/>
            <person name="Van Oosterhout C."/>
            <person name="Grigoriev I."/>
        </authorList>
    </citation>
    <scope>NUCLEOTIDE SEQUENCE [LARGE SCALE GENOMIC DNA]</scope>
    <source>
        <strain evidence="4 5">CCMP1102</strain>
    </source>
</reference>
<evidence type="ECO:0000313" key="4">
    <source>
        <dbReference type="EMBL" id="OEU15614.1"/>
    </source>
</evidence>
<keyword evidence="5" id="KW-1185">Reference proteome</keyword>
<keyword evidence="2" id="KW-1133">Transmembrane helix</keyword>
<evidence type="ECO:0000256" key="1">
    <source>
        <dbReference type="SAM" id="MobiDB-lite"/>
    </source>
</evidence>
<dbReference type="EMBL" id="KV784359">
    <property type="protein sequence ID" value="OEU15614.1"/>
    <property type="molecule type" value="Genomic_DNA"/>
</dbReference>
<dbReference type="KEGG" id="fcy:FRACYDRAFT_240308"/>
<sequence>MRFPSMTMTTTLLMLLSLATVIVSGDDDVTFVTFVDDAGTSHQISSDATIVTGAMDAVALSHFGLDSDRIVATFGERSSSGSNHGGQYYNGNVVYADMMKHNETPYDPDVFPADPDTEERAYLDSIGGDLSSECSASNYYCDIIDVTYLDENDAWPDLIIVGAFYKSLMSDVFIGNATEQDIPIIILENAYSEDYDEESISQPRDMIEMVQRMEELALALGVVEDDAIVGNDKQSLCDAAKSFQATAQTAQDNGVRSMASYMPYMSNPQGLTGAFLATPDRDPVLFMMQNLGMPILYNEHGGDFWENRAGDYTPGAGTFQAENTTSVSGNVPYHVDFWLYDDRVSLDFLSEQFAQDWPHPALLAKQYAYWPSNARILSYAHAAEILSIVEGQLQGVERVTPATDCIPVDGTGGPRDLAAGEYSCTRIQPIDFCGDMGSAAAPEPAVAPEPAAAPEPASSPYTSSGAKEQEPLLAPTAEEQEPLSDPMSGPDVEEANASSSSFSGPAMTMVSNLMSVAIMPIVMIAWVLLEQ</sequence>
<protein>
    <submittedName>
        <fullName evidence="4">Ferrichrome ABC transporter-like protein</fullName>
    </submittedName>
</protein>
<feature type="signal peptide" evidence="3">
    <location>
        <begin position="1"/>
        <end position="25"/>
    </location>
</feature>
<feature type="chain" id="PRO_5009192919" evidence="3">
    <location>
        <begin position="26"/>
        <end position="531"/>
    </location>
</feature>
<gene>
    <name evidence="4" type="primary">FeABC1</name>
    <name evidence="4" type="ORF">FRACYDRAFT_240308</name>
</gene>
<dbReference type="InParanoid" id="A0A1E7FBV3"/>
<evidence type="ECO:0000313" key="5">
    <source>
        <dbReference type="Proteomes" id="UP000095751"/>
    </source>
</evidence>
<feature type="transmembrane region" description="Helical" evidence="2">
    <location>
        <begin position="509"/>
        <end position="529"/>
    </location>
</feature>
<organism evidence="4 5">
    <name type="scientific">Fragilariopsis cylindrus CCMP1102</name>
    <dbReference type="NCBI Taxonomy" id="635003"/>
    <lineage>
        <taxon>Eukaryota</taxon>
        <taxon>Sar</taxon>
        <taxon>Stramenopiles</taxon>
        <taxon>Ochrophyta</taxon>
        <taxon>Bacillariophyta</taxon>
        <taxon>Bacillariophyceae</taxon>
        <taxon>Bacillariophycidae</taxon>
        <taxon>Bacillariales</taxon>
        <taxon>Bacillariaceae</taxon>
        <taxon>Fragilariopsis</taxon>
    </lineage>
</organism>
<dbReference type="OrthoDB" id="10490235at2759"/>
<dbReference type="AlphaFoldDB" id="A0A1E7FBV3"/>
<feature type="region of interest" description="Disordered" evidence="1">
    <location>
        <begin position="441"/>
        <end position="503"/>
    </location>
</feature>
<keyword evidence="3" id="KW-0732">Signal</keyword>
<name>A0A1E7FBV3_9STRA</name>
<accession>A0A1E7FBV3</accession>
<proteinExistence type="predicted"/>
<keyword evidence="2" id="KW-0472">Membrane</keyword>
<keyword evidence="2" id="KW-0812">Transmembrane</keyword>
<evidence type="ECO:0000256" key="2">
    <source>
        <dbReference type="SAM" id="Phobius"/>
    </source>
</evidence>
<dbReference type="Proteomes" id="UP000095751">
    <property type="component" value="Unassembled WGS sequence"/>
</dbReference>